<feature type="region of interest" description="Disordered" evidence="1">
    <location>
        <begin position="34"/>
        <end position="56"/>
    </location>
</feature>
<evidence type="ECO:0000256" key="1">
    <source>
        <dbReference type="SAM" id="MobiDB-lite"/>
    </source>
</evidence>
<protein>
    <submittedName>
        <fullName evidence="3">Uncharacterized protein</fullName>
    </submittedName>
</protein>
<feature type="compositionally biased region" description="Gly residues" evidence="1">
    <location>
        <begin position="38"/>
        <end position="56"/>
    </location>
</feature>
<dbReference type="EMBL" id="JANBPY010000203">
    <property type="protein sequence ID" value="KAJ1968296.1"/>
    <property type="molecule type" value="Genomic_DNA"/>
</dbReference>
<sequence>MVAIRLTVLFALTALVVATSAATLPSKHVRVAPRQLEGGDGGDGGGTGFGWGFGGW</sequence>
<name>A0A9W8E3Z8_9FUNG</name>
<evidence type="ECO:0000313" key="3">
    <source>
        <dbReference type="EMBL" id="KAJ1968296.1"/>
    </source>
</evidence>
<evidence type="ECO:0000313" key="4">
    <source>
        <dbReference type="Proteomes" id="UP001150925"/>
    </source>
</evidence>
<evidence type="ECO:0000256" key="2">
    <source>
        <dbReference type="SAM" id="SignalP"/>
    </source>
</evidence>
<keyword evidence="4" id="KW-1185">Reference proteome</keyword>
<feature type="signal peptide" evidence="2">
    <location>
        <begin position="1"/>
        <end position="18"/>
    </location>
</feature>
<feature type="chain" id="PRO_5040985113" evidence="2">
    <location>
        <begin position="19"/>
        <end position="56"/>
    </location>
</feature>
<dbReference type="AlphaFoldDB" id="A0A9W8E3Z8"/>
<organism evidence="3 4">
    <name type="scientific">Dispira parvispora</name>
    <dbReference type="NCBI Taxonomy" id="1520584"/>
    <lineage>
        <taxon>Eukaryota</taxon>
        <taxon>Fungi</taxon>
        <taxon>Fungi incertae sedis</taxon>
        <taxon>Zoopagomycota</taxon>
        <taxon>Kickxellomycotina</taxon>
        <taxon>Dimargaritomycetes</taxon>
        <taxon>Dimargaritales</taxon>
        <taxon>Dimargaritaceae</taxon>
        <taxon>Dispira</taxon>
    </lineage>
</organism>
<gene>
    <name evidence="3" type="ORF">IWQ62_001327</name>
</gene>
<comment type="caution">
    <text evidence="3">The sequence shown here is derived from an EMBL/GenBank/DDBJ whole genome shotgun (WGS) entry which is preliminary data.</text>
</comment>
<accession>A0A9W8E3Z8</accession>
<keyword evidence="2" id="KW-0732">Signal</keyword>
<reference evidence="3" key="1">
    <citation type="submission" date="2022-07" db="EMBL/GenBank/DDBJ databases">
        <title>Phylogenomic reconstructions and comparative analyses of Kickxellomycotina fungi.</title>
        <authorList>
            <person name="Reynolds N.K."/>
            <person name="Stajich J.E."/>
            <person name="Barry K."/>
            <person name="Grigoriev I.V."/>
            <person name="Crous P."/>
            <person name="Smith M.E."/>
        </authorList>
    </citation>
    <scope>NUCLEOTIDE SEQUENCE</scope>
    <source>
        <strain evidence="3">RSA 1196</strain>
    </source>
</reference>
<dbReference type="Proteomes" id="UP001150925">
    <property type="component" value="Unassembled WGS sequence"/>
</dbReference>
<proteinExistence type="predicted"/>